<dbReference type="InterPro" id="IPR010178">
    <property type="entry name" value="Lit"/>
</dbReference>
<feature type="transmembrane region" description="Helical" evidence="1">
    <location>
        <begin position="152"/>
        <end position="169"/>
    </location>
</feature>
<gene>
    <name evidence="2" type="ORF">A2730_01540</name>
</gene>
<dbReference type="Proteomes" id="UP000176855">
    <property type="component" value="Unassembled WGS sequence"/>
</dbReference>
<protein>
    <recommendedName>
        <fullName evidence="4">DUF1461 domain-containing protein</fullName>
    </recommendedName>
</protein>
<feature type="transmembrane region" description="Helical" evidence="1">
    <location>
        <begin position="88"/>
        <end position="108"/>
    </location>
</feature>
<dbReference type="EMBL" id="MHOO01000010">
    <property type="protein sequence ID" value="OGZ63985.1"/>
    <property type="molecule type" value="Genomic_DNA"/>
</dbReference>
<proteinExistence type="predicted"/>
<dbReference type="Pfam" id="PF07314">
    <property type="entry name" value="Lit"/>
    <property type="match status" value="1"/>
</dbReference>
<organism evidence="2 3">
    <name type="scientific">Candidatus Staskawiczbacteria bacterium RIFCSPHIGHO2_01_FULL_39_25</name>
    <dbReference type="NCBI Taxonomy" id="1802202"/>
    <lineage>
        <taxon>Bacteria</taxon>
        <taxon>Candidatus Staskawicziibacteriota</taxon>
    </lineage>
</organism>
<evidence type="ECO:0008006" key="4">
    <source>
        <dbReference type="Google" id="ProtNLM"/>
    </source>
</evidence>
<keyword evidence="1" id="KW-1133">Transmembrane helix</keyword>
<dbReference type="AlphaFoldDB" id="A0A1G2HNH3"/>
<feature type="transmembrane region" description="Helical" evidence="1">
    <location>
        <begin position="61"/>
        <end position="81"/>
    </location>
</feature>
<evidence type="ECO:0000256" key="1">
    <source>
        <dbReference type="SAM" id="Phobius"/>
    </source>
</evidence>
<keyword evidence="1" id="KW-0812">Transmembrane</keyword>
<comment type="caution">
    <text evidence="2">The sequence shown here is derived from an EMBL/GenBank/DDBJ whole genome shotgun (WGS) entry which is preliminary data.</text>
</comment>
<keyword evidence="1" id="KW-0472">Membrane</keyword>
<name>A0A1G2HNH3_9BACT</name>
<reference evidence="2 3" key="1">
    <citation type="journal article" date="2016" name="Nat. Commun.">
        <title>Thousands of microbial genomes shed light on interconnected biogeochemical processes in an aquifer system.</title>
        <authorList>
            <person name="Anantharaman K."/>
            <person name="Brown C.T."/>
            <person name="Hug L.A."/>
            <person name="Sharon I."/>
            <person name="Castelle C.J."/>
            <person name="Probst A.J."/>
            <person name="Thomas B.C."/>
            <person name="Singh A."/>
            <person name="Wilkins M.J."/>
            <person name="Karaoz U."/>
            <person name="Brodie E.L."/>
            <person name="Williams K.H."/>
            <person name="Hubbard S.S."/>
            <person name="Banfield J.F."/>
        </authorList>
    </citation>
    <scope>NUCLEOTIDE SEQUENCE [LARGE SCALE GENOMIC DNA]</scope>
</reference>
<evidence type="ECO:0000313" key="2">
    <source>
        <dbReference type="EMBL" id="OGZ63985.1"/>
    </source>
</evidence>
<sequence>MRTVLVCLLVLLSFLLSYHLTIATLSLAPEQQEVFSFLYSDNSLGGFTLSEISHLYDVKKVMNGAAAVFFVVVLLTVSVVLHNFDKKAFLIAGFTVCSVVFLLLLLVFFYFDQLFAAFHSIFFAQGTWIFSPDSKLIQLFPLSFFITLTKRILIGTLTCSIVLIGVYKLK</sequence>
<dbReference type="STRING" id="1802202.A2730_01540"/>
<evidence type="ECO:0000313" key="3">
    <source>
        <dbReference type="Proteomes" id="UP000176855"/>
    </source>
</evidence>
<accession>A0A1G2HNH3</accession>